<protein>
    <recommendedName>
        <fullName evidence="1">Antibacterial effector protein Tle3 C-terminal domain-containing protein</fullName>
    </recommendedName>
</protein>
<gene>
    <name evidence="2" type="ORF">AFM18_14080</name>
</gene>
<evidence type="ECO:0000313" key="3">
    <source>
        <dbReference type="Proteomes" id="UP000037511"/>
    </source>
</evidence>
<dbReference type="InterPro" id="IPR021692">
    <property type="entry name" value="Tle3_C"/>
</dbReference>
<evidence type="ECO:0000313" key="2">
    <source>
        <dbReference type="EMBL" id="KNE27007.1"/>
    </source>
</evidence>
<dbReference type="Pfam" id="PF11678">
    <property type="entry name" value="Tle3_C"/>
    <property type="match status" value="1"/>
</dbReference>
<accession>A0AAW3I4I8</accession>
<name>A0AAW3I4I8_9BURK</name>
<proteinExistence type="predicted"/>
<feature type="domain" description="Antibacterial effector protein Tle3 C-terminal" evidence="1">
    <location>
        <begin position="5"/>
        <end position="104"/>
    </location>
</feature>
<dbReference type="Proteomes" id="UP000037511">
    <property type="component" value="Unassembled WGS sequence"/>
</dbReference>
<evidence type="ECO:0000259" key="1">
    <source>
        <dbReference type="Pfam" id="PF11678"/>
    </source>
</evidence>
<dbReference type="EMBL" id="LGVG01000016">
    <property type="protein sequence ID" value="KNE27007.1"/>
    <property type="molecule type" value="Genomic_DNA"/>
</dbReference>
<reference evidence="2 3" key="1">
    <citation type="submission" date="2015-07" db="EMBL/GenBank/DDBJ databases">
        <title>Draft genome of Achromobacter spanius.</title>
        <authorList>
            <person name="Wang X."/>
        </authorList>
    </citation>
    <scope>NUCLEOTIDE SEQUENCE [LARGE SCALE GENOMIC DNA]</scope>
    <source>
        <strain evidence="2 3">CGMCC9173</strain>
    </source>
</reference>
<organism evidence="2 3">
    <name type="scientific">Achromobacter spanius</name>
    <dbReference type="NCBI Taxonomy" id="217203"/>
    <lineage>
        <taxon>Bacteria</taxon>
        <taxon>Pseudomonadati</taxon>
        <taxon>Pseudomonadota</taxon>
        <taxon>Betaproteobacteria</taxon>
        <taxon>Burkholderiales</taxon>
        <taxon>Alcaligenaceae</taxon>
        <taxon>Achromobacter</taxon>
    </lineage>
</organism>
<sequence>MDAGVDEQSPISLHSSIPANAMHSQRAMAYDLAIGQARSIDDEPFYAYLCRVADWRMAWVELDDGRRGKQGAERNAPDGVMLTYLARETPNNRDLIRATDLYRSRVITKYDSQGELLKRGGGTLPEVVNKLEFPTLLSSQTLKDRREGREPWLAGGDGA</sequence>
<dbReference type="AlphaFoldDB" id="A0AAW3I4I8"/>
<comment type="caution">
    <text evidence="2">The sequence shown here is derived from an EMBL/GenBank/DDBJ whole genome shotgun (WGS) entry which is preliminary data.</text>
</comment>